<sequence>MSNVIAFLEAMGRDAVLPAQGEEFTAAAKAAGLDDDVRMALLSGDAATIAAGLGGRPKMICALFPADDEPQKDGEDQPTDEPGEEKEAEIRH</sequence>
<protein>
    <submittedName>
        <fullName evidence="2">Uncharacterized protein</fullName>
    </submittedName>
</protein>
<dbReference type="Proteomes" id="UP000029391">
    <property type="component" value="Unassembled WGS sequence"/>
</dbReference>
<dbReference type="STRING" id="1121013.GCA_000426365_00988"/>
<evidence type="ECO:0000313" key="3">
    <source>
        <dbReference type="Proteomes" id="UP000029391"/>
    </source>
</evidence>
<gene>
    <name evidence="2" type="ORF">P873_10680</name>
</gene>
<feature type="region of interest" description="Disordered" evidence="1">
    <location>
        <begin position="65"/>
        <end position="92"/>
    </location>
</feature>
<comment type="caution">
    <text evidence="2">The sequence shown here is derived from an EMBL/GenBank/DDBJ whole genome shotgun (WGS) entry which is preliminary data.</text>
</comment>
<proteinExistence type="predicted"/>
<dbReference type="AlphaFoldDB" id="A0A091BYN0"/>
<accession>A0A091BYN0</accession>
<evidence type="ECO:0000256" key="1">
    <source>
        <dbReference type="SAM" id="MobiDB-lite"/>
    </source>
</evidence>
<reference evidence="2 3" key="1">
    <citation type="submission" date="2013-09" db="EMBL/GenBank/DDBJ databases">
        <title>Genome sequencing of Arenimonas composti.</title>
        <authorList>
            <person name="Chen F."/>
            <person name="Wang G."/>
        </authorList>
    </citation>
    <scope>NUCLEOTIDE SEQUENCE [LARGE SCALE GENOMIC DNA]</scope>
    <source>
        <strain evidence="2 3">TR7-09</strain>
    </source>
</reference>
<organism evidence="2 3">
    <name type="scientific">Arenimonas composti TR7-09 = DSM 18010</name>
    <dbReference type="NCBI Taxonomy" id="1121013"/>
    <lineage>
        <taxon>Bacteria</taxon>
        <taxon>Pseudomonadati</taxon>
        <taxon>Pseudomonadota</taxon>
        <taxon>Gammaproteobacteria</taxon>
        <taxon>Lysobacterales</taxon>
        <taxon>Lysobacteraceae</taxon>
        <taxon>Arenimonas</taxon>
    </lineage>
</organism>
<feature type="compositionally biased region" description="Acidic residues" evidence="1">
    <location>
        <begin position="76"/>
        <end position="92"/>
    </location>
</feature>
<name>A0A091BYN0_9GAMM</name>
<keyword evidence="3" id="KW-1185">Reference proteome</keyword>
<dbReference type="RefSeq" id="WP_026816406.1">
    <property type="nucleotide sequence ID" value="NZ_AUFF01000002.1"/>
</dbReference>
<dbReference type="OrthoDB" id="5966707at2"/>
<evidence type="ECO:0000313" key="2">
    <source>
        <dbReference type="EMBL" id="KFN49430.1"/>
    </source>
</evidence>
<dbReference type="EMBL" id="AWXU01000035">
    <property type="protein sequence ID" value="KFN49430.1"/>
    <property type="molecule type" value="Genomic_DNA"/>
</dbReference>